<feature type="signal peptide" evidence="1">
    <location>
        <begin position="1"/>
        <end position="20"/>
    </location>
</feature>
<evidence type="ECO:0000256" key="1">
    <source>
        <dbReference type="SAM" id="SignalP"/>
    </source>
</evidence>
<dbReference type="HOGENOM" id="CLU_059493_1_0_1"/>
<dbReference type="OMA" id="KRIEHIC"/>
<dbReference type="EMBL" id="KB908916">
    <property type="protein sequence ID" value="EOB15151.1"/>
    <property type="molecule type" value="Genomic_DNA"/>
</dbReference>
<evidence type="ECO:0000313" key="3">
    <source>
        <dbReference type="Proteomes" id="UP000016927"/>
    </source>
</evidence>
<protein>
    <recommendedName>
        <fullName evidence="4">Pyrimidine 5-nucleotidase</fullName>
    </recommendedName>
</protein>
<dbReference type="VEuPathDB" id="MicrosporidiaDB:NBO_8g0016"/>
<dbReference type="OrthoDB" id="2195201at2759"/>
<proteinExistence type="predicted"/>
<dbReference type="Gene3D" id="3.40.50.1000">
    <property type="entry name" value="HAD superfamily/HAD-like"/>
    <property type="match status" value="1"/>
</dbReference>
<sequence length="240" mass="28161">MKNVNILIILKLVLLTQVKPIQRPMYVPMIENIYPEAFIENKSYSYDKVLIFDIDHTLYKFSDQLHEAEREGHKRVIEKYKNCNPESLYLDGFPIDFDKCYSTFNITPLEYELLEKVDYAKYIQRASSKLINYLSNCKYKKCCFTNGLKWRAQPILQKLEIEEYFDCVIVTSDEGEAPIKKPEEKAYDFVEGLLDVKPGQIYFFDDMLDNIVGAWERGWNGFLVGKEEDLVDLVIRSGLN</sequence>
<organism evidence="2 3">
    <name type="scientific">Nosema bombycis (strain CQ1 / CVCC 102059)</name>
    <name type="common">Microsporidian parasite</name>
    <name type="synonym">Pebrine of silkworm</name>
    <dbReference type="NCBI Taxonomy" id="578461"/>
    <lineage>
        <taxon>Eukaryota</taxon>
        <taxon>Fungi</taxon>
        <taxon>Fungi incertae sedis</taxon>
        <taxon>Microsporidia</taxon>
        <taxon>Nosematidae</taxon>
        <taxon>Nosema</taxon>
    </lineage>
</organism>
<accession>R0KW66</accession>
<feature type="chain" id="PRO_5004344562" description="Pyrimidine 5-nucleotidase" evidence="1">
    <location>
        <begin position="21"/>
        <end position="240"/>
    </location>
</feature>
<keyword evidence="1" id="KW-0732">Signal</keyword>
<dbReference type="STRING" id="578461.R0KW66"/>
<dbReference type="Pfam" id="PF00702">
    <property type="entry name" value="Hydrolase"/>
    <property type="match status" value="1"/>
</dbReference>
<dbReference type="AlphaFoldDB" id="R0KW66"/>
<dbReference type="SFLD" id="SFLDS00003">
    <property type="entry name" value="Haloacid_Dehalogenase"/>
    <property type="match status" value="1"/>
</dbReference>
<dbReference type="SFLD" id="SFLDG01129">
    <property type="entry name" value="C1.5:_HAD__Beta-PGM__Phosphata"/>
    <property type="match status" value="1"/>
</dbReference>
<evidence type="ECO:0000313" key="2">
    <source>
        <dbReference type="EMBL" id="EOB15151.1"/>
    </source>
</evidence>
<gene>
    <name evidence="2" type="ORF">NBO_8g0016</name>
</gene>
<dbReference type="Proteomes" id="UP000016927">
    <property type="component" value="Unassembled WGS sequence"/>
</dbReference>
<dbReference type="PANTHER" id="PTHR43611:SF3">
    <property type="entry name" value="FLAVIN MONONUCLEOTIDE HYDROLASE 1, CHLOROPLATIC"/>
    <property type="match status" value="1"/>
</dbReference>
<evidence type="ECO:0008006" key="4">
    <source>
        <dbReference type="Google" id="ProtNLM"/>
    </source>
</evidence>
<name>R0KW66_NOSB1</name>
<dbReference type="InterPro" id="IPR023214">
    <property type="entry name" value="HAD_sf"/>
</dbReference>
<keyword evidence="3" id="KW-1185">Reference proteome</keyword>
<dbReference type="InterPro" id="IPR036412">
    <property type="entry name" value="HAD-like_sf"/>
</dbReference>
<reference evidence="2 3" key="1">
    <citation type="journal article" date="2013" name="BMC Genomics">
        <title>Comparative genomics of parasitic silkworm microsporidia reveal an association between genome expansion and host adaptation.</title>
        <authorList>
            <person name="Pan G."/>
            <person name="Xu J."/>
            <person name="Li T."/>
            <person name="Xia Q."/>
            <person name="Liu S.L."/>
            <person name="Zhang G."/>
            <person name="Li S."/>
            <person name="Li C."/>
            <person name="Liu H."/>
            <person name="Yang L."/>
            <person name="Liu T."/>
            <person name="Zhang X."/>
            <person name="Wu Z."/>
            <person name="Fan W."/>
            <person name="Dang X."/>
            <person name="Xiang H."/>
            <person name="Tao M."/>
            <person name="Li Y."/>
            <person name="Hu J."/>
            <person name="Li Z."/>
            <person name="Lin L."/>
            <person name="Luo J."/>
            <person name="Geng L."/>
            <person name="Wang L."/>
            <person name="Long M."/>
            <person name="Wan Y."/>
            <person name="He N."/>
            <person name="Zhang Z."/>
            <person name="Lu C."/>
            <person name="Keeling P.J."/>
            <person name="Wang J."/>
            <person name="Xiang Z."/>
            <person name="Zhou Z."/>
        </authorList>
    </citation>
    <scope>NUCLEOTIDE SEQUENCE [LARGE SCALE GENOMIC DNA]</scope>
    <source>
        <strain evidence="3">CQ1 / CVCC 102059</strain>
    </source>
</reference>
<dbReference type="PANTHER" id="PTHR43611">
    <property type="entry name" value="ALPHA-D-GLUCOSE 1-PHOSPHATE PHOSPHATASE"/>
    <property type="match status" value="1"/>
</dbReference>
<dbReference type="SUPFAM" id="SSF56784">
    <property type="entry name" value="HAD-like"/>
    <property type="match status" value="1"/>
</dbReference>